<dbReference type="OrthoDB" id="368799at2"/>
<evidence type="ECO:0000256" key="5">
    <source>
        <dbReference type="ARBA" id="ARBA00023163"/>
    </source>
</evidence>
<evidence type="ECO:0000256" key="1">
    <source>
        <dbReference type="ARBA" id="ARBA00022553"/>
    </source>
</evidence>
<feature type="domain" description="OmpR/PhoB-type" evidence="9">
    <location>
        <begin position="133"/>
        <end position="233"/>
    </location>
</feature>
<dbReference type="PROSITE" id="PS50110">
    <property type="entry name" value="RESPONSE_REGULATORY"/>
    <property type="match status" value="1"/>
</dbReference>
<dbReference type="GO" id="GO:0000156">
    <property type="term" value="F:phosphorelay response regulator activity"/>
    <property type="evidence" value="ECO:0007669"/>
    <property type="project" value="TreeGrafter"/>
</dbReference>
<sequence length="244" mass="28182">MTNWPSGAKILVVEDDKDILTVLKDQLELDGFDVKTALNGKAALEVFIQYNPDLILLDLNLPDIDGLRVCQKIRTHTQETAVIMLTARDRLCDKVRGFETGCDDYIVKPFEYLELQARIKAVLRRKSSTVAKRDVMDFGTIKIFPQRREVKVQGSPIKLTKKEYDLLELFAAHPNKVLKREFIISELWPNKELYSWSRALDVHILRLRHKIEPDPECPRYIITHPGVGYRFRTDESQEEGLSST</sequence>
<dbReference type="GO" id="GO:0006355">
    <property type="term" value="P:regulation of DNA-templated transcription"/>
    <property type="evidence" value="ECO:0007669"/>
    <property type="project" value="InterPro"/>
</dbReference>
<organism evidence="10 11">
    <name type="scientific">Dissulfuribacter thermophilus</name>
    <dbReference type="NCBI Taxonomy" id="1156395"/>
    <lineage>
        <taxon>Bacteria</taxon>
        <taxon>Pseudomonadati</taxon>
        <taxon>Thermodesulfobacteriota</taxon>
        <taxon>Dissulfuribacteria</taxon>
        <taxon>Dissulfuribacterales</taxon>
        <taxon>Dissulfuribacteraceae</taxon>
        <taxon>Dissulfuribacter</taxon>
    </lineage>
</organism>
<dbReference type="GO" id="GO:0000976">
    <property type="term" value="F:transcription cis-regulatory region binding"/>
    <property type="evidence" value="ECO:0007669"/>
    <property type="project" value="TreeGrafter"/>
</dbReference>
<evidence type="ECO:0000259" key="8">
    <source>
        <dbReference type="PROSITE" id="PS50110"/>
    </source>
</evidence>
<dbReference type="AlphaFoldDB" id="A0A1B9F2T7"/>
<dbReference type="Pfam" id="PF00072">
    <property type="entry name" value="Response_reg"/>
    <property type="match status" value="1"/>
</dbReference>
<keyword evidence="11" id="KW-1185">Reference proteome</keyword>
<dbReference type="Proteomes" id="UP000093080">
    <property type="component" value="Unassembled WGS sequence"/>
</dbReference>
<keyword evidence="5" id="KW-0804">Transcription</keyword>
<dbReference type="Gene3D" id="6.10.250.690">
    <property type="match status" value="1"/>
</dbReference>
<accession>A0A1B9F2T7</accession>
<dbReference type="SUPFAM" id="SSF52172">
    <property type="entry name" value="CheY-like"/>
    <property type="match status" value="1"/>
</dbReference>
<evidence type="ECO:0000256" key="2">
    <source>
        <dbReference type="ARBA" id="ARBA00023012"/>
    </source>
</evidence>
<evidence type="ECO:0000256" key="6">
    <source>
        <dbReference type="PROSITE-ProRule" id="PRU00169"/>
    </source>
</evidence>
<dbReference type="Gene3D" id="3.40.50.2300">
    <property type="match status" value="1"/>
</dbReference>
<protein>
    <submittedName>
        <fullName evidence="10">Two-component response regulator</fullName>
    </submittedName>
</protein>
<keyword evidence="3" id="KW-0805">Transcription regulation</keyword>
<dbReference type="CDD" id="cd17574">
    <property type="entry name" value="REC_OmpR"/>
    <property type="match status" value="1"/>
</dbReference>
<feature type="domain" description="Response regulatory" evidence="8">
    <location>
        <begin position="9"/>
        <end position="123"/>
    </location>
</feature>
<reference evidence="10 11" key="1">
    <citation type="submission" date="2016-06" db="EMBL/GenBank/DDBJ databases">
        <title>Respiratory ammonification of nitrate coupled to the oxidation of elemental sulfur in deep-sea autotrophic thermophilic bacteria.</title>
        <authorList>
            <person name="Slobodkina G.B."/>
            <person name="Mardanov A.V."/>
            <person name="Ravin N.V."/>
            <person name="Frolova A.A."/>
            <person name="Viryasiv M.B."/>
            <person name="Chernyh N.A."/>
            <person name="Bonch-Osmolovskaya E.A."/>
            <person name="Slobodkin A.I."/>
        </authorList>
    </citation>
    <scope>NUCLEOTIDE SEQUENCE [LARGE SCALE GENOMIC DNA]</scope>
    <source>
        <strain evidence="10 11">S69</strain>
    </source>
</reference>
<dbReference type="InterPro" id="IPR016032">
    <property type="entry name" value="Sig_transdc_resp-reg_C-effctor"/>
</dbReference>
<dbReference type="InterPro" id="IPR011006">
    <property type="entry name" value="CheY-like_superfamily"/>
</dbReference>
<dbReference type="FunFam" id="3.40.50.2300:FF:000001">
    <property type="entry name" value="DNA-binding response regulator PhoB"/>
    <property type="match status" value="1"/>
</dbReference>
<evidence type="ECO:0000256" key="3">
    <source>
        <dbReference type="ARBA" id="ARBA00023015"/>
    </source>
</evidence>
<name>A0A1B9F2T7_9BACT</name>
<dbReference type="SUPFAM" id="SSF46894">
    <property type="entry name" value="C-terminal effector domain of the bipartite response regulators"/>
    <property type="match status" value="1"/>
</dbReference>
<dbReference type="SMART" id="SM00448">
    <property type="entry name" value="REC"/>
    <property type="match status" value="1"/>
</dbReference>
<keyword evidence="4 7" id="KW-0238">DNA-binding</keyword>
<dbReference type="GO" id="GO:0005829">
    <property type="term" value="C:cytosol"/>
    <property type="evidence" value="ECO:0007669"/>
    <property type="project" value="TreeGrafter"/>
</dbReference>
<comment type="caution">
    <text evidence="10">The sequence shown here is derived from an EMBL/GenBank/DDBJ whole genome shotgun (WGS) entry which is preliminary data.</text>
</comment>
<dbReference type="CDD" id="cd00383">
    <property type="entry name" value="trans_reg_C"/>
    <property type="match status" value="1"/>
</dbReference>
<evidence type="ECO:0000313" key="10">
    <source>
        <dbReference type="EMBL" id="OCC14246.1"/>
    </source>
</evidence>
<dbReference type="STRING" id="1156395.DBT_2318"/>
<gene>
    <name evidence="10" type="ORF">DBT_2318</name>
</gene>
<dbReference type="InterPro" id="IPR001867">
    <property type="entry name" value="OmpR/PhoB-type_DNA-bd"/>
</dbReference>
<evidence type="ECO:0000259" key="9">
    <source>
        <dbReference type="PROSITE" id="PS51755"/>
    </source>
</evidence>
<dbReference type="PANTHER" id="PTHR48111">
    <property type="entry name" value="REGULATOR OF RPOS"/>
    <property type="match status" value="1"/>
</dbReference>
<evidence type="ECO:0000313" key="11">
    <source>
        <dbReference type="Proteomes" id="UP000093080"/>
    </source>
</evidence>
<dbReference type="InterPro" id="IPR036388">
    <property type="entry name" value="WH-like_DNA-bd_sf"/>
</dbReference>
<feature type="DNA-binding region" description="OmpR/PhoB-type" evidence="7">
    <location>
        <begin position="133"/>
        <end position="233"/>
    </location>
</feature>
<evidence type="ECO:0000256" key="4">
    <source>
        <dbReference type="ARBA" id="ARBA00023125"/>
    </source>
</evidence>
<dbReference type="EMBL" id="MAGO01000015">
    <property type="protein sequence ID" value="OCC14246.1"/>
    <property type="molecule type" value="Genomic_DNA"/>
</dbReference>
<dbReference type="SMART" id="SM00862">
    <property type="entry name" value="Trans_reg_C"/>
    <property type="match status" value="1"/>
</dbReference>
<dbReference type="GO" id="GO:0032993">
    <property type="term" value="C:protein-DNA complex"/>
    <property type="evidence" value="ECO:0007669"/>
    <property type="project" value="TreeGrafter"/>
</dbReference>
<dbReference type="RefSeq" id="WP_067620537.1">
    <property type="nucleotide sequence ID" value="NZ_MAGO01000015.1"/>
</dbReference>
<dbReference type="Pfam" id="PF00486">
    <property type="entry name" value="Trans_reg_C"/>
    <property type="match status" value="1"/>
</dbReference>
<keyword evidence="2" id="KW-0902">Two-component regulatory system</keyword>
<dbReference type="PROSITE" id="PS51755">
    <property type="entry name" value="OMPR_PHOB"/>
    <property type="match status" value="1"/>
</dbReference>
<proteinExistence type="predicted"/>
<dbReference type="PANTHER" id="PTHR48111:SF1">
    <property type="entry name" value="TWO-COMPONENT RESPONSE REGULATOR ORR33"/>
    <property type="match status" value="1"/>
</dbReference>
<evidence type="ECO:0000256" key="7">
    <source>
        <dbReference type="PROSITE-ProRule" id="PRU01091"/>
    </source>
</evidence>
<feature type="modified residue" description="4-aspartylphosphate" evidence="6">
    <location>
        <position position="58"/>
    </location>
</feature>
<keyword evidence="1 6" id="KW-0597">Phosphoprotein</keyword>
<dbReference type="InterPro" id="IPR039420">
    <property type="entry name" value="WalR-like"/>
</dbReference>
<dbReference type="InterPro" id="IPR001789">
    <property type="entry name" value="Sig_transdc_resp-reg_receiver"/>
</dbReference>
<dbReference type="Gene3D" id="1.10.10.10">
    <property type="entry name" value="Winged helix-like DNA-binding domain superfamily/Winged helix DNA-binding domain"/>
    <property type="match status" value="1"/>
</dbReference>